<feature type="transmembrane region" description="Helical" evidence="1">
    <location>
        <begin position="98"/>
        <end position="117"/>
    </location>
</feature>
<feature type="transmembrane region" description="Helical" evidence="1">
    <location>
        <begin position="124"/>
        <end position="141"/>
    </location>
</feature>
<accession>A0ABS7HAP2</accession>
<keyword evidence="3" id="KW-1185">Reference proteome</keyword>
<comment type="caution">
    <text evidence="2">The sequence shown here is derived from an EMBL/GenBank/DDBJ whole genome shotgun (WGS) entry which is preliminary data.</text>
</comment>
<feature type="transmembrane region" description="Helical" evidence="1">
    <location>
        <begin position="161"/>
        <end position="178"/>
    </location>
</feature>
<feature type="transmembrane region" description="Helical" evidence="1">
    <location>
        <begin position="348"/>
        <end position="371"/>
    </location>
</feature>
<evidence type="ECO:0000256" key="1">
    <source>
        <dbReference type="SAM" id="Phobius"/>
    </source>
</evidence>
<keyword evidence="1" id="KW-1133">Transmembrane helix</keyword>
<dbReference type="RefSeq" id="WP_220372196.1">
    <property type="nucleotide sequence ID" value="NZ_JAEUAO010000002.1"/>
</dbReference>
<feature type="transmembrane region" description="Helical" evidence="1">
    <location>
        <begin position="236"/>
        <end position="257"/>
    </location>
</feature>
<feature type="transmembrane region" description="Helical" evidence="1">
    <location>
        <begin position="74"/>
        <end position="92"/>
    </location>
</feature>
<reference evidence="2 3" key="1">
    <citation type="journal article" date="2021" name="MBio">
        <title>Poor Competitiveness of Bradyrhizobium in Pigeon Pea Root Colonization in Indian Soils.</title>
        <authorList>
            <person name="Chalasani D."/>
            <person name="Basu A."/>
            <person name="Pullabhotla S.V.S.R.N."/>
            <person name="Jorrin B."/>
            <person name="Neal A.L."/>
            <person name="Poole P.S."/>
            <person name="Podile A.R."/>
            <person name="Tkacz A."/>
        </authorList>
    </citation>
    <scope>NUCLEOTIDE SEQUENCE [LARGE SCALE GENOMIC DNA]</scope>
    <source>
        <strain evidence="2 3">HU44</strain>
    </source>
</reference>
<evidence type="ECO:0000313" key="3">
    <source>
        <dbReference type="Proteomes" id="UP000757604"/>
    </source>
</evidence>
<feature type="transmembrane region" description="Helical" evidence="1">
    <location>
        <begin position="21"/>
        <end position="40"/>
    </location>
</feature>
<evidence type="ECO:0000313" key="2">
    <source>
        <dbReference type="EMBL" id="MBW9064271.1"/>
    </source>
</evidence>
<sequence>MAQISASPEQAIGRPANYASNLVALATLLQLLQIFLFFIIGPEMRYALAGSATCLVAFACLISRPNTNSTTHAWFFILSMIFCWVLAVGSGGDFSPASAAQQLAIPLWLIAGLSVDVRQWQKHISVGLGLVAFYAFYLAMTGPTYSVGYIERPANLVDFEGPHLSAYIVGGIFLYYLQDLNKSPIFSVKGLLRTLVILLCAYLIVEYQVRTVQVLVAVYLASSPFIKLKISNLVKISAIVIALQLAFLALLVASYYLDFTQFSSGRTSVYAERIDIISARPLATLFFGTGAGTDLVVSSAWWWDAKNSHNDFLSVLYERGLLGFLSLIALFSSIIFTRSKISPLALSIFSASVLSNGLLARPLAFFIYALIVSLSLRDITDGSINTHAQSTSL</sequence>
<feature type="transmembrane region" description="Helical" evidence="1">
    <location>
        <begin position="190"/>
        <end position="209"/>
    </location>
</feature>
<feature type="transmembrane region" description="Helical" evidence="1">
    <location>
        <begin position="282"/>
        <end position="303"/>
    </location>
</feature>
<dbReference type="Proteomes" id="UP000757604">
    <property type="component" value="Unassembled WGS sequence"/>
</dbReference>
<evidence type="ECO:0008006" key="4">
    <source>
        <dbReference type="Google" id="ProtNLM"/>
    </source>
</evidence>
<name>A0ABS7HAP2_9HYPH</name>
<keyword evidence="1" id="KW-0472">Membrane</keyword>
<gene>
    <name evidence="2" type="ORF">JNB71_13170</name>
</gene>
<feature type="transmembrane region" description="Helical" evidence="1">
    <location>
        <begin position="315"/>
        <end position="336"/>
    </location>
</feature>
<keyword evidence="1" id="KW-0812">Transmembrane</keyword>
<dbReference type="EMBL" id="JAEUAO010000002">
    <property type="protein sequence ID" value="MBW9064271.1"/>
    <property type="molecule type" value="Genomic_DNA"/>
</dbReference>
<protein>
    <recommendedName>
        <fullName evidence="4">O-antigen ligase domain-containing protein</fullName>
    </recommendedName>
</protein>
<feature type="transmembrane region" description="Helical" evidence="1">
    <location>
        <begin position="46"/>
        <end position="62"/>
    </location>
</feature>
<organism evidence="2 3">
    <name type="scientific">Rhizobium herbae</name>
    <dbReference type="NCBI Taxonomy" id="508661"/>
    <lineage>
        <taxon>Bacteria</taxon>
        <taxon>Pseudomonadati</taxon>
        <taxon>Pseudomonadota</taxon>
        <taxon>Alphaproteobacteria</taxon>
        <taxon>Hyphomicrobiales</taxon>
        <taxon>Rhizobiaceae</taxon>
        <taxon>Rhizobium/Agrobacterium group</taxon>
        <taxon>Rhizobium</taxon>
    </lineage>
</organism>
<proteinExistence type="predicted"/>